<feature type="signal peptide" evidence="1">
    <location>
        <begin position="1"/>
        <end position="22"/>
    </location>
</feature>
<dbReference type="EC" id="3.1.1.103" evidence="3"/>
<dbReference type="PANTHER" id="PTHR46825">
    <property type="entry name" value="D-ALANYL-D-ALANINE-CARBOXYPEPTIDASE/ENDOPEPTIDASE AMPH"/>
    <property type="match status" value="1"/>
</dbReference>
<name>A0ABU8S9M8_9SPHN</name>
<dbReference type="GO" id="GO:0016787">
    <property type="term" value="F:hydrolase activity"/>
    <property type="evidence" value="ECO:0007669"/>
    <property type="project" value="UniProtKB-KW"/>
</dbReference>
<keyword evidence="1" id="KW-0732">Signal</keyword>
<gene>
    <name evidence="3" type="ORF">WG900_12145</name>
</gene>
<dbReference type="RefSeq" id="WP_339967435.1">
    <property type="nucleotide sequence ID" value="NZ_JBBHJY010000006.1"/>
</dbReference>
<evidence type="ECO:0000256" key="1">
    <source>
        <dbReference type="SAM" id="SignalP"/>
    </source>
</evidence>
<dbReference type="Proteomes" id="UP001379235">
    <property type="component" value="Unassembled WGS sequence"/>
</dbReference>
<reference evidence="3 4" key="1">
    <citation type="submission" date="2024-03" db="EMBL/GenBank/DDBJ databases">
        <authorList>
            <person name="Jo J.-H."/>
        </authorList>
    </citation>
    <scope>NUCLEOTIDE SEQUENCE [LARGE SCALE GENOMIC DNA]</scope>
    <source>
        <strain evidence="3 4">AS3R-12</strain>
    </source>
</reference>
<evidence type="ECO:0000313" key="3">
    <source>
        <dbReference type="EMBL" id="MEJ6010665.1"/>
    </source>
</evidence>
<protein>
    <submittedName>
        <fullName evidence="3">Serine hydrolase domain-containing protein</fullName>
        <ecNumber evidence="3">3.1.1.103</ecNumber>
    </submittedName>
</protein>
<accession>A0ABU8S9M8</accession>
<dbReference type="SUPFAM" id="SSF56601">
    <property type="entry name" value="beta-lactamase/transpeptidase-like"/>
    <property type="match status" value="1"/>
</dbReference>
<evidence type="ECO:0000313" key="4">
    <source>
        <dbReference type="Proteomes" id="UP001379235"/>
    </source>
</evidence>
<evidence type="ECO:0000259" key="2">
    <source>
        <dbReference type="Pfam" id="PF00144"/>
    </source>
</evidence>
<organism evidence="3 4">
    <name type="scientific">Novosphingobium aquae</name>
    <dbReference type="NCBI Taxonomy" id="3133435"/>
    <lineage>
        <taxon>Bacteria</taxon>
        <taxon>Pseudomonadati</taxon>
        <taxon>Pseudomonadota</taxon>
        <taxon>Alphaproteobacteria</taxon>
        <taxon>Sphingomonadales</taxon>
        <taxon>Sphingomonadaceae</taxon>
        <taxon>Novosphingobium</taxon>
    </lineage>
</organism>
<keyword evidence="4" id="KW-1185">Reference proteome</keyword>
<proteinExistence type="predicted"/>
<dbReference type="Pfam" id="PF00144">
    <property type="entry name" value="Beta-lactamase"/>
    <property type="match status" value="1"/>
</dbReference>
<feature type="chain" id="PRO_5047496344" evidence="1">
    <location>
        <begin position="23"/>
        <end position="481"/>
    </location>
</feature>
<dbReference type="PANTHER" id="PTHR46825:SF12">
    <property type="entry name" value="PENICILLIN-BINDING PROTEIN 4"/>
    <property type="match status" value="1"/>
</dbReference>
<dbReference type="EMBL" id="JBBHJY010000006">
    <property type="protein sequence ID" value="MEJ6010665.1"/>
    <property type="molecule type" value="Genomic_DNA"/>
</dbReference>
<dbReference type="Gene3D" id="3.40.710.10">
    <property type="entry name" value="DD-peptidase/beta-lactamase superfamily"/>
    <property type="match status" value="1"/>
</dbReference>
<feature type="domain" description="Beta-lactamase-related" evidence="2">
    <location>
        <begin position="48"/>
        <end position="369"/>
    </location>
</feature>
<sequence>MHRSVPTALIACALISASAVNAASRDFTHALRRSITIAGHESERFRLKDRMAHYAVPGLSVAVIDKCRIIEVRAFGNAAPGGEPVTRHTLFQAGSISKVVTAVAALKLVEQGRLSLDADIRARLTSWHLPESPLLAGRSITLRGLLGHTAGINQEGGIGYPRGSKLPTLREILEGRPPANTASIRVEHAPETAWRYSGGGYYITQALMQDVTGEAYPALVSKLVFRPLGLKEGSFSHPLDQRHSLLAARAVGPDGSPLEGGWRENPELAAGGLWTTPHELARFVISIAHSVRGEAGGVLSAASARELMTRGLGNWGLGVDLGSPDQARHFGHTGHNVGFTSEFILYPDSCKGAVVMNNADQGGWLNTEVLRAIGDTYGWPDRIPAPVQSAIPLTDAIAARFVGTYQLRDFPSERFVISRRVGGLYWARHGHIGRDLIPATEGKLFSPDSKLTLSDAARESRAETLTLSFGARTNVAIRVAD</sequence>
<dbReference type="InterPro" id="IPR050491">
    <property type="entry name" value="AmpC-like"/>
</dbReference>
<dbReference type="InterPro" id="IPR001466">
    <property type="entry name" value="Beta-lactam-related"/>
</dbReference>
<comment type="caution">
    <text evidence="3">The sequence shown here is derived from an EMBL/GenBank/DDBJ whole genome shotgun (WGS) entry which is preliminary data.</text>
</comment>
<keyword evidence="3" id="KW-0378">Hydrolase</keyword>
<dbReference type="InterPro" id="IPR012338">
    <property type="entry name" value="Beta-lactam/transpept-like"/>
</dbReference>